<keyword evidence="3" id="KW-1185">Reference proteome</keyword>
<feature type="compositionally biased region" description="Basic and acidic residues" evidence="1">
    <location>
        <begin position="193"/>
        <end position="203"/>
    </location>
</feature>
<gene>
    <name evidence="2" type="ORF">P171DRAFT_440871</name>
</gene>
<feature type="region of interest" description="Disordered" evidence="1">
    <location>
        <begin position="192"/>
        <end position="252"/>
    </location>
</feature>
<comment type="caution">
    <text evidence="2">The sequence shown here is derived from an EMBL/GenBank/DDBJ whole genome shotgun (WGS) entry which is preliminary data.</text>
</comment>
<sequence>MDPGFYPGQMNAQAEAEVSPTGRSRSKSNDSARSTHTVRPTSQTPPQVPMLSTPSSELYTPQINDDGTPGYNPERYRLDSSEIGTAWGSPSKDIIPPATSQPLPGTTGRHAPPTTEPTAISPSIQAAIERAVDIAVNKAMRLIQEDTIRILQDYAVKNAKMENEKAMEFKKLFDHRLANMDRRIQQGEGIFSDVDHGRGRESIGEEVTNEGETASAPVEGETSSEGAGGTSAPLRGNLAAPNRGTAESQTKKITKRVSTFFREKSIESENLLYTCA</sequence>
<dbReference type="OrthoDB" id="10562711at2759"/>
<dbReference type="EMBL" id="MU001495">
    <property type="protein sequence ID" value="KAF2448505.1"/>
    <property type="molecule type" value="Genomic_DNA"/>
</dbReference>
<dbReference type="Proteomes" id="UP000799764">
    <property type="component" value="Unassembled WGS sequence"/>
</dbReference>
<protein>
    <submittedName>
        <fullName evidence="2">Uncharacterized protein</fullName>
    </submittedName>
</protein>
<evidence type="ECO:0000313" key="2">
    <source>
        <dbReference type="EMBL" id="KAF2448505.1"/>
    </source>
</evidence>
<feature type="compositionally biased region" description="Polar residues" evidence="1">
    <location>
        <begin position="29"/>
        <end position="65"/>
    </location>
</feature>
<proteinExistence type="predicted"/>
<evidence type="ECO:0000256" key="1">
    <source>
        <dbReference type="SAM" id="MobiDB-lite"/>
    </source>
</evidence>
<reference evidence="2" key="1">
    <citation type="journal article" date="2020" name="Stud. Mycol.">
        <title>101 Dothideomycetes genomes: a test case for predicting lifestyles and emergence of pathogens.</title>
        <authorList>
            <person name="Haridas S."/>
            <person name="Albert R."/>
            <person name="Binder M."/>
            <person name="Bloem J."/>
            <person name="Labutti K."/>
            <person name="Salamov A."/>
            <person name="Andreopoulos B."/>
            <person name="Baker S."/>
            <person name="Barry K."/>
            <person name="Bills G."/>
            <person name="Bluhm B."/>
            <person name="Cannon C."/>
            <person name="Castanera R."/>
            <person name="Culley D."/>
            <person name="Daum C."/>
            <person name="Ezra D."/>
            <person name="Gonzalez J."/>
            <person name="Henrissat B."/>
            <person name="Kuo A."/>
            <person name="Liang C."/>
            <person name="Lipzen A."/>
            <person name="Lutzoni F."/>
            <person name="Magnuson J."/>
            <person name="Mondo S."/>
            <person name="Nolan M."/>
            <person name="Ohm R."/>
            <person name="Pangilinan J."/>
            <person name="Park H.-J."/>
            <person name="Ramirez L."/>
            <person name="Alfaro M."/>
            <person name="Sun H."/>
            <person name="Tritt A."/>
            <person name="Yoshinaga Y."/>
            <person name="Zwiers L.-H."/>
            <person name="Turgeon B."/>
            <person name="Goodwin S."/>
            <person name="Spatafora J."/>
            <person name="Crous P."/>
            <person name="Grigoriev I."/>
        </authorList>
    </citation>
    <scope>NUCLEOTIDE SEQUENCE</scope>
    <source>
        <strain evidence="2">CBS 690.94</strain>
    </source>
</reference>
<evidence type="ECO:0000313" key="3">
    <source>
        <dbReference type="Proteomes" id="UP000799764"/>
    </source>
</evidence>
<dbReference type="AlphaFoldDB" id="A0A9P4UFW7"/>
<feature type="region of interest" description="Disordered" evidence="1">
    <location>
        <begin position="1"/>
        <end position="119"/>
    </location>
</feature>
<accession>A0A9P4UFW7</accession>
<name>A0A9P4UFW7_9PLEO</name>
<organism evidence="2 3">
    <name type="scientific">Karstenula rhodostoma CBS 690.94</name>
    <dbReference type="NCBI Taxonomy" id="1392251"/>
    <lineage>
        <taxon>Eukaryota</taxon>
        <taxon>Fungi</taxon>
        <taxon>Dikarya</taxon>
        <taxon>Ascomycota</taxon>
        <taxon>Pezizomycotina</taxon>
        <taxon>Dothideomycetes</taxon>
        <taxon>Pleosporomycetidae</taxon>
        <taxon>Pleosporales</taxon>
        <taxon>Massarineae</taxon>
        <taxon>Didymosphaeriaceae</taxon>
        <taxon>Karstenula</taxon>
    </lineage>
</organism>